<reference evidence="1 2" key="1">
    <citation type="submission" date="2016-10" db="EMBL/GenBank/DDBJ databases">
        <title>Genome sequence of the basidiomycete white-rot fungus Trametes pubescens.</title>
        <authorList>
            <person name="Makela M.R."/>
            <person name="Granchi Z."/>
            <person name="Peng M."/>
            <person name="De Vries R.P."/>
            <person name="Grigoriev I."/>
            <person name="Riley R."/>
            <person name="Hilden K."/>
        </authorList>
    </citation>
    <scope>NUCLEOTIDE SEQUENCE [LARGE SCALE GENOMIC DNA]</scope>
    <source>
        <strain evidence="1 2">FBCC735</strain>
    </source>
</reference>
<gene>
    <name evidence="1" type="ORF">TRAPUB_11324</name>
</gene>
<keyword evidence="2" id="KW-1185">Reference proteome</keyword>
<dbReference type="CDD" id="cd21075">
    <property type="entry name" value="DBD_XPA-like"/>
    <property type="match status" value="1"/>
</dbReference>
<dbReference type="OMA" id="YEWSETY"/>
<sequence length="384" mass="43277">MPKEPTSRASKSTAGPTRGVAQRFEVHGELSWKTKIPEKRTIHKTLAKSKYRLDDEHLKGYTHNIAHGDGDMVTVLYFEHVVQHLAWKRYGGPTEYWKMLKADLQAYVEKYRTKEGFLFPHDYLPGGLYDLNKTDAPLTESRPLRAPVPATTLIPQVSEQVDLEIGSSRASAAAKERVAVWLWAACSNALDTNHGSPTRPGASTRVREEAMRALGQQFYLAYPARPNPNIALRTIETYNFFHVLDGAPSAPGRSSQTWGTVVAGLEFVPVRGGPDGFYEWSETYLERLFMQVNCLVTRFGLGSVTGGWQTIRWVIYDKYAKCLGRGPQYDSATKRWSDDAKFWLDEHQYEAGSEELRVSLRDRCAAGRHFNSLLPVRRPPTVAA</sequence>
<proteinExistence type="predicted"/>
<dbReference type="Proteomes" id="UP000184267">
    <property type="component" value="Unassembled WGS sequence"/>
</dbReference>
<name>A0A1M2VX09_TRAPU</name>
<evidence type="ECO:0000313" key="1">
    <source>
        <dbReference type="EMBL" id="OJT12147.1"/>
    </source>
</evidence>
<dbReference type="OrthoDB" id="3058642at2759"/>
<feature type="non-terminal residue" evidence="1">
    <location>
        <position position="1"/>
    </location>
</feature>
<evidence type="ECO:0000313" key="2">
    <source>
        <dbReference type="Proteomes" id="UP000184267"/>
    </source>
</evidence>
<organism evidence="1 2">
    <name type="scientific">Trametes pubescens</name>
    <name type="common">White-rot fungus</name>
    <dbReference type="NCBI Taxonomy" id="154538"/>
    <lineage>
        <taxon>Eukaryota</taxon>
        <taxon>Fungi</taxon>
        <taxon>Dikarya</taxon>
        <taxon>Basidiomycota</taxon>
        <taxon>Agaricomycotina</taxon>
        <taxon>Agaricomycetes</taxon>
        <taxon>Polyporales</taxon>
        <taxon>Polyporaceae</taxon>
        <taxon>Trametes</taxon>
    </lineage>
</organism>
<accession>A0A1M2VX09</accession>
<dbReference type="EMBL" id="MNAD01000519">
    <property type="protein sequence ID" value="OJT12147.1"/>
    <property type="molecule type" value="Genomic_DNA"/>
</dbReference>
<dbReference type="AlphaFoldDB" id="A0A1M2VX09"/>
<protein>
    <submittedName>
        <fullName evidence="1">Uncharacterized protein</fullName>
    </submittedName>
</protein>
<comment type="caution">
    <text evidence="1">The sequence shown here is derived from an EMBL/GenBank/DDBJ whole genome shotgun (WGS) entry which is preliminary data.</text>
</comment>